<dbReference type="Pfam" id="PF07694">
    <property type="entry name" value="5TM-5TMR_LYT"/>
    <property type="match status" value="1"/>
</dbReference>
<dbReference type="RefSeq" id="WP_078684532.1">
    <property type="nucleotide sequence ID" value="NZ_FUYA01000003.1"/>
</dbReference>
<keyword evidence="5" id="KW-0597">Phosphoprotein</keyword>
<evidence type="ECO:0000256" key="8">
    <source>
        <dbReference type="ARBA" id="ARBA00022741"/>
    </source>
</evidence>
<organism evidence="16 17">
    <name type="scientific">Desulfobaculum bizertense DSM 18034</name>
    <dbReference type="NCBI Taxonomy" id="1121442"/>
    <lineage>
        <taxon>Bacteria</taxon>
        <taxon>Pseudomonadati</taxon>
        <taxon>Thermodesulfobacteriota</taxon>
        <taxon>Desulfovibrionia</taxon>
        <taxon>Desulfovibrionales</taxon>
        <taxon>Desulfovibrionaceae</taxon>
        <taxon>Desulfobaculum</taxon>
    </lineage>
</organism>
<keyword evidence="8" id="KW-0547">Nucleotide-binding</keyword>
<dbReference type="Gene3D" id="3.30.450.40">
    <property type="match status" value="1"/>
</dbReference>
<evidence type="ECO:0000256" key="4">
    <source>
        <dbReference type="ARBA" id="ARBA00022475"/>
    </source>
</evidence>
<evidence type="ECO:0000256" key="13">
    <source>
        <dbReference type="ARBA" id="ARBA00023136"/>
    </source>
</evidence>
<feature type="transmembrane region" description="Helical" evidence="14">
    <location>
        <begin position="107"/>
        <end position="127"/>
    </location>
</feature>
<dbReference type="InterPro" id="IPR036890">
    <property type="entry name" value="HATPase_C_sf"/>
</dbReference>
<dbReference type="GO" id="GO:0071555">
    <property type="term" value="P:cell wall organization"/>
    <property type="evidence" value="ECO:0007669"/>
    <property type="project" value="InterPro"/>
</dbReference>
<dbReference type="Pfam" id="PF02518">
    <property type="entry name" value="HATPase_c"/>
    <property type="match status" value="1"/>
</dbReference>
<evidence type="ECO:0000256" key="7">
    <source>
        <dbReference type="ARBA" id="ARBA00022692"/>
    </source>
</evidence>
<name>A0A1T4VYL8_9BACT</name>
<dbReference type="InterPro" id="IPR029016">
    <property type="entry name" value="GAF-like_dom_sf"/>
</dbReference>
<evidence type="ECO:0000256" key="5">
    <source>
        <dbReference type="ARBA" id="ARBA00022553"/>
    </source>
</evidence>
<keyword evidence="13 14" id="KW-0472">Membrane</keyword>
<dbReference type="InterPro" id="IPR050640">
    <property type="entry name" value="Bact_2-comp_sensor_kinase"/>
</dbReference>
<feature type="transmembrane region" description="Helical" evidence="14">
    <location>
        <begin position="139"/>
        <end position="162"/>
    </location>
</feature>
<dbReference type="InterPro" id="IPR005467">
    <property type="entry name" value="His_kinase_dom"/>
</dbReference>
<dbReference type="PROSITE" id="PS50109">
    <property type="entry name" value="HIS_KIN"/>
    <property type="match status" value="1"/>
</dbReference>
<evidence type="ECO:0000256" key="12">
    <source>
        <dbReference type="ARBA" id="ARBA00023012"/>
    </source>
</evidence>
<evidence type="ECO:0000256" key="1">
    <source>
        <dbReference type="ARBA" id="ARBA00000085"/>
    </source>
</evidence>
<dbReference type="GO" id="GO:0000155">
    <property type="term" value="F:phosphorelay sensor kinase activity"/>
    <property type="evidence" value="ECO:0007669"/>
    <property type="project" value="InterPro"/>
</dbReference>
<keyword evidence="4" id="KW-1003">Cell membrane</keyword>
<feature type="transmembrane region" description="Helical" evidence="14">
    <location>
        <begin position="168"/>
        <end position="188"/>
    </location>
</feature>
<accession>A0A1T4VYL8</accession>
<keyword evidence="7 14" id="KW-0812">Transmembrane</keyword>
<keyword evidence="11 14" id="KW-1133">Transmembrane helix</keyword>
<dbReference type="InterPro" id="IPR010559">
    <property type="entry name" value="Sig_transdc_His_kin_internal"/>
</dbReference>
<keyword evidence="9 16" id="KW-0418">Kinase</keyword>
<keyword evidence="10" id="KW-0067">ATP-binding</keyword>
<protein>
    <recommendedName>
        <fullName evidence="3">histidine kinase</fullName>
        <ecNumber evidence="3">2.7.13.3</ecNumber>
    </recommendedName>
</protein>
<feature type="transmembrane region" description="Helical" evidence="14">
    <location>
        <begin position="81"/>
        <end position="101"/>
    </location>
</feature>
<dbReference type="GO" id="GO:0005886">
    <property type="term" value="C:plasma membrane"/>
    <property type="evidence" value="ECO:0007669"/>
    <property type="project" value="UniProtKB-SubCell"/>
</dbReference>
<proteinExistence type="predicted"/>
<evidence type="ECO:0000313" key="16">
    <source>
        <dbReference type="EMBL" id="SKA69888.1"/>
    </source>
</evidence>
<comment type="catalytic activity">
    <reaction evidence="1">
        <text>ATP + protein L-histidine = ADP + protein N-phospho-L-histidine.</text>
        <dbReference type="EC" id="2.7.13.3"/>
    </reaction>
</comment>
<dbReference type="PANTHER" id="PTHR34220">
    <property type="entry name" value="SENSOR HISTIDINE KINASE YPDA"/>
    <property type="match status" value="1"/>
</dbReference>
<reference evidence="16 17" key="1">
    <citation type="submission" date="2017-02" db="EMBL/GenBank/DDBJ databases">
        <authorList>
            <person name="Peterson S.W."/>
        </authorList>
    </citation>
    <scope>NUCLEOTIDE SEQUENCE [LARGE SCALE GENOMIC DNA]</scope>
    <source>
        <strain evidence="16 17">DSM 18034</strain>
    </source>
</reference>
<evidence type="ECO:0000256" key="14">
    <source>
        <dbReference type="SAM" id="Phobius"/>
    </source>
</evidence>
<evidence type="ECO:0000256" key="10">
    <source>
        <dbReference type="ARBA" id="ARBA00022840"/>
    </source>
</evidence>
<dbReference type="InterPro" id="IPR003594">
    <property type="entry name" value="HATPase_dom"/>
</dbReference>
<evidence type="ECO:0000313" key="17">
    <source>
        <dbReference type="Proteomes" id="UP000189733"/>
    </source>
</evidence>
<dbReference type="GO" id="GO:0005524">
    <property type="term" value="F:ATP binding"/>
    <property type="evidence" value="ECO:0007669"/>
    <property type="project" value="UniProtKB-KW"/>
</dbReference>
<evidence type="ECO:0000256" key="3">
    <source>
        <dbReference type="ARBA" id="ARBA00012438"/>
    </source>
</evidence>
<sequence length="574" mass="62726">MTIGVLLFSLLERFGLIIAVAFMLLHFSPVRRLGLRAPGGISKLFQVLLFGAFGIMGTYSGNMVFNSLANLRAMGVVPGGLFGGPVVGILAGIIAGGHRILIDVGGFSSVPCGIATILEGAVAGFMGRYLGEKRLDWRYASGIAFAGECLHMVLVLTMSHSFPEALELVKIIALPMIVVNTLGAGLFVQTIRILSMYREKDQSSTAHDILSIANLTVGYLRTGLNPETARATARIIYDRIGVAAVAITDSEKVLAHVGEGADHHLPGRAIRTQATRHVIETGLPMFQHSPEEIGCDHKGCPFLSGINVPLKKGGRIVGALKFYGSKRSSLDGVHFELAKGLAQLFSTQLELEDIQIQAELRANAEIRHLQAQINPHFLFNSLNTIASFCRTSPTRARDLLKDLANFMRRNMSTRGMVRFDEELEQVRSYLSIEQARFGERVRVDLDVAPEARDWMVPSLLVQPLIENSIVHGISHKEEGGVVRLHAKVDRGELCVRVEDDGVGMEEEKASKVLSGGLGSRRDSIGLSNCTQRLEQMYGSRYRLHIRSALGSGTVVWFHVPKNPHLHTVGKMVEN</sequence>
<dbReference type="OrthoDB" id="2514702at2"/>
<evidence type="ECO:0000256" key="6">
    <source>
        <dbReference type="ARBA" id="ARBA00022679"/>
    </source>
</evidence>
<keyword evidence="6" id="KW-0808">Transferase</keyword>
<evidence type="ECO:0000256" key="11">
    <source>
        <dbReference type="ARBA" id="ARBA00022989"/>
    </source>
</evidence>
<dbReference type="PANTHER" id="PTHR34220:SF7">
    <property type="entry name" value="SENSOR HISTIDINE KINASE YPDA"/>
    <property type="match status" value="1"/>
</dbReference>
<evidence type="ECO:0000256" key="9">
    <source>
        <dbReference type="ARBA" id="ARBA00022777"/>
    </source>
</evidence>
<dbReference type="SUPFAM" id="SSF55874">
    <property type="entry name" value="ATPase domain of HSP90 chaperone/DNA topoisomerase II/histidine kinase"/>
    <property type="match status" value="1"/>
</dbReference>
<dbReference type="SMART" id="SM00387">
    <property type="entry name" value="HATPase_c"/>
    <property type="match status" value="1"/>
</dbReference>
<feature type="transmembrane region" description="Helical" evidence="14">
    <location>
        <begin position="47"/>
        <end position="69"/>
    </location>
</feature>
<keyword evidence="17" id="KW-1185">Reference proteome</keyword>
<comment type="subcellular location">
    <subcellularLocation>
        <location evidence="2">Cell membrane</location>
        <topology evidence="2">Multi-pass membrane protein</topology>
    </subcellularLocation>
</comment>
<dbReference type="Pfam" id="PF06580">
    <property type="entry name" value="His_kinase"/>
    <property type="match status" value="1"/>
</dbReference>
<keyword evidence="12" id="KW-0902">Two-component regulatory system</keyword>
<feature type="transmembrane region" description="Helical" evidence="14">
    <location>
        <begin position="7"/>
        <end position="27"/>
    </location>
</feature>
<dbReference type="EMBL" id="FUYA01000003">
    <property type="protein sequence ID" value="SKA69888.1"/>
    <property type="molecule type" value="Genomic_DNA"/>
</dbReference>
<dbReference type="Proteomes" id="UP000189733">
    <property type="component" value="Unassembled WGS sequence"/>
</dbReference>
<dbReference type="AlphaFoldDB" id="A0A1T4VYL8"/>
<dbReference type="Gene3D" id="3.30.565.10">
    <property type="entry name" value="Histidine kinase-like ATPase, C-terminal domain"/>
    <property type="match status" value="1"/>
</dbReference>
<dbReference type="EC" id="2.7.13.3" evidence="3"/>
<feature type="domain" description="Histidine kinase" evidence="15">
    <location>
        <begin position="395"/>
        <end position="563"/>
    </location>
</feature>
<dbReference type="InterPro" id="IPR011620">
    <property type="entry name" value="Sig_transdc_His_kinase_LytS_TM"/>
</dbReference>
<evidence type="ECO:0000256" key="2">
    <source>
        <dbReference type="ARBA" id="ARBA00004651"/>
    </source>
</evidence>
<evidence type="ECO:0000259" key="15">
    <source>
        <dbReference type="PROSITE" id="PS50109"/>
    </source>
</evidence>
<gene>
    <name evidence="16" type="ORF">SAMN02745702_01236</name>
</gene>
<dbReference type="STRING" id="1121442.SAMN02745702_01236"/>